<evidence type="ECO:0000256" key="1">
    <source>
        <dbReference type="ARBA" id="ARBA00004123"/>
    </source>
</evidence>
<evidence type="ECO:0000256" key="2">
    <source>
        <dbReference type="ARBA" id="ARBA00023242"/>
    </source>
</evidence>
<dbReference type="PANTHER" id="PTHR22715:SF0">
    <property type="entry name" value="TRANSFORMING GROWTH FACTOR BETA REGULATOR 1"/>
    <property type="match status" value="1"/>
</dbReference>
<dbReference type="AlphaFoldDB" id="A0A6P4EV10"/>
<sequence length="273" mass="30905">MNLKYKRRYESLKQSVKSYLLENASLTDEICRLQAELSVTRSQRLYLIERLMFHEGLEKSNNGRASISNGKVESAESAFGGIKRNKPVVLPKKQSEDKPKNVTIIRKKKPMFPMNLNNVLLHSLGEIISVNPNFHTENWIYPVGYVATRIYAHPKDPRKKCVFTCKILNNAGIPQFQIIPDNDLDGVFFGESANTCHLELLNSIQKSPSVKIKILFDVQGEVFFGLSNQKTQSLLMMDPGFHQCTNFKGFAVQNIQSLNSASLSFETLQGFLS</sequence>
<evidence type="ECO:0000313" key="4">
    <source>
        <dbReference type="Proteomes" id="UP001652680"/>
    </source>
</evidence>
<evidence type="ECO:0000313" key="3">
    <source>
        <dbReference type="EnsemblMetazoa" id="XP_016976931.1"/>
    </source>
</evidence>
<keyword evidence="2" id="KW-0539">Nucleus</keyword>
<dbReference type="PROSITE" id="PS51542">
    <property type="entry name" value="FYRN"/>
    <property type="match status" value="1"/>
</dbReference>
<dbReference type="RefSeq" id="XP_016976931.1">
    <property type="nucleotide sequence ID" value="XM_017121442.1"/>
</dbReference>
<dbReference type="InterPro" id="IPR003889">
    <property type="entry name" value="FYrich_C"/>
</dbReference>
<evidence type="ECO:0000313" key="5">
    <source>
        <dbReference type="RefSeq" id="XP_016976931.1"/>
    </source>
</evidence>
<reference evidence="4" key="1">
    <citation type="journal article" date="2021" name="Elife">
        <title>Highly contiguous assemblies of 101 drosophilid genomes.</title>
        <authorList>
            <person name="Kim B.Y."/>
            <person name="Wang J.R."/>
            <person name="Miller D.E."/>
            <person name="Barmina O."/>
            <person name="Delaney E."/>
            <person name="Thompson A."/>
            <person name="Comeault A.A."/>
            <person name="Peede D."/>
            <person name="D'Agostino E.R."/>
            <person name="Pelaez J."/>
            <person name="Aguilar J.M."/>
            <person name="Haji D."/>
            <person name="Matsunaga T."/>
            <person name="Armstrong E.E."/>
            <person name="Zych M."/>
            <person name="Ogawa Y."/>
            <person name="Stamenkovic-Radak M."/>
            <person name="Jelic M."/>
            <person name="Veselinovic M.S."/>
            <person name="Tanaskovic M."/>
            <person name="Eric P."/>
            <person name="Gao J.J."/>
            <person name="Katoh T.K."/>
            <person name="Toda M.J."/>
            <person name="Watabe H."/>
            <person name="Watada M."/>
            <person name="Davis J.S."/>
            <person name="Moyle L.C."/>
            <person name="Manoli G."/>
            <person name="Bertolini E."/>
            <person name="Kostal V."/>
            <person name="Hawley R.S."/>
            <person name="Takahashi A."/>
            <person name="Jones C.D."/>
            <person name="Price D.K."/>
            <person name="Whiteman N."/>
            <person name="Kopp A."/>
            <person name="Matute D.R."/>
            <person name="Petrov D.A."/>
        </authorList>
    </citation>
    <scope>NUCLEOTIDE SEQUENCE [LARGE SCALE GENOMIC DNA]</scope>
</reference>
<dbReference type="EnsemblMetazoa" id="XM_017121442.2">
    <property type="protein sequence ID" value="XP_016976931.1"/>
    <property type="gene ID" value="LOC108042935"/>
</dbReference>
<name>A0A6P4EV10_DRORH</name>
<comment type="subcellular location">
    <subcellularLocation>
        <location evidence="1">Nucleus</location>
    </subcellularLocation>
</comment>
<dbReference type="InterPro" id="IPR040092">
    <property type="entry name" value="TBRG1"/>
</dbReference>
<dbReference type="Gene3D" id="3.30.160.360">
    <property type="match status" value="1"/>
</dbReference>
<dbReference type="InterPro" id="IPR003888">
    <property type="entry name" value="FYrich_N"/>
</dbReference>
<dbReference type="SMART" id="SM00541">
    <property type="entry name" value="FYRN"/>
    <property type="match status" value="1"/>
</dbReference>
<reference evidence="5" key="2">
    <citation type="submission" date="2025-04" db="UniProtKB">
        <authorList>
            <consortium name="RefSeq"/>
        </authorList>
    </citation>
    <scope>IDENTIFICATION</scope>
</reference>
<dbReference type="Proteomes" id="UP001652680">
    <property type="component" value="Unassembled WGS sequence"/>
</dbReference>
<dbReference type="Pfam" id="PF05965">
    <property type="entry name" value="FYRC"/>
    <property type="match status" value="1"/>
</dbReference>
<dbReference type="GeneID" id="108042935"/>
<organism evidence="5">
    <name type="scientific">Drosophila rhopaloa</name>
    <name type="common">Fruit fly</name>
    <dbReference type="NCBI Taxonomy" id="1041015"/>
    <lineage>
        <taxon>Eukaryota</taxon>
        <taxon>Metazoa</taxon>
        <taxon>Ecdysozoa</taxon>
        <taxon>Arthropoda</taxon>
        <taxon>Hexapoda</taxon>
        <taxon>Insecta</taxon>
        <taxon>Pterygota</taxon>
        <taxon>Neoptera</taxon>
        <taxon>Endopterygota</taxon>
        <taxon>Diptera</taxon>
        <taxon>Brachycera</taxon>
        <taxon>Muscomorpha</taxon>
        <taxon>Ephydroidea</taxon>
        <taxon>Drosophilidae</taxon>
        <taxon>Drosophila</taxon>
        <taxon>Sophophora</taxon>
    </lineage>
</organism>
<keyword evidence="4" id="KW-1185">Reference proteome</keyword>
<proteinExistence type="predicted"/>
<gene>
    <name evidence="5" type="primary">LOC108042935</name>
    <name evidence="3" type="synonym">108042935</name>
</gene>
<dbReference type="PROSITE" id="PS51543">
    <property type="entry name" value="FYRC"/>
    <property type="match status" value="1"/>
</dbReference>
<dbReference type="Pfam" id="PF05964">
    <property type="entry name" value="FYRN"/>
    <property type="match status" value="1"/>
</dbReference>
<dbReference type="SMART" id="SM00542">
    <property type="entry name" value="FYRC"/>
    <property type="match status" value="1"/>
</dbReference>
<dbReference type="PANTHER" id="PTHR22715">
    <property type="entry name" value="TRANSFORMING GROWTH FACTOR BETA REGULATED GENE 1"/>
    <property type="match status" value="1"/>
</dbReference>
<reference evidence="3" key="3">
    <citation type="submission" date="2025-05" db="UniProtKB">
        <authorList>
            <consortium name="EnsemblMetazoa"/>
        </authorList>
    </citation>
    <scope>IDENTIFICATION</scope>
</reference>
<accession>A0A6P4EV10</accession>
<protein>
    <submittedName>
        <fullName evidence="5">Transforming growth factor beta regulator 1</fullName>
    </submittedName>
</protein>
<dbReference type="OrthoDB" id="285793at2759"/>
<dbReference type="GO" id="GO:0051726">
    <property type="term" value="P:regulation of cell cycle"/>
    <property type="evidence" value="ECO:0007669"/>
    <property type="project" value="TreeGrafter"/>
</dbReference>
<dbReference type="GO" id="GO:0005634">
    <property type="term" value="C:nucleus"/>
    <property type="evidence" value="ECO:0007669"/>
    <property type="project" value="UniProtKB-SubCell"/>
</dbReference>